<reference evidence="2 3" key="1">
    <citation type="submission" date="2019-11" db="EMBL/GenBank/DDBJ databases">
        <title>Pedobacter sp. HMF7056 Genome sequencing and assembly.</title>
        <authorList>
            <person name="Kang H."/>
            <person name="Kim H."/>
            <person name="Joh K."/>
        </authorList>
    </citation>
    <scope>NUCLEOTIDE SEQUENCE [LARGE SCALE GENOMIC DNA]</scope>
    <source>
        <strain evidence="2 3">HMF7056</strain>
    </source>
</reference>
<dbReference type="Gene3D" id="2.160.20.120">
    <property type="match status" value="1"/>
</dbReference>
<dbReference type="AlphaFoldDB" id="A0A7K1Y492"/>
<comment type="caution">
    <text evidence="2">The sequence shown here is derived from an EMBL/GenBank/DDBJ whole genome shotgun (WGS) entry which is preliminary data.</text>
</comment>
<sequence length="260" mass="28249">MKISNILTIVLLAGLVLSLLSFNLVLKSRFRAGHVNEAGTTQQQEAGNYSRRDLPAAKHLAIDGAIQSGPDERGATFVIKQDQFIISVDHTGGKNYAEAAHGINEFFTTRLSNDTLYISLHSKRLVKSFAVTTRSPYFLKIHVSNLESFSGARGRFELSGDLNSNKLDIAAERTASVVAVMNKVDRLSVLAKDSSSISLHGANSNINKLSYSLTGKSRIEFSDFTAGTVTEGRVDSLSSITIRGKAEKIGKLLSKTNQQM</sequence>
<protein>
    <recommendedName>
        <fullName evidence="1">Putative auto-transporter adhesin head GIN domain-containing protein</fullName>
    </recommendedName>
</protein>
<dbReference type="Pfam" id="PF10988">
    <property type="entry name" value="DUF2807"/>
    <property type="match status" value="1"/>
</dbReference>
<dbReference type="InterPro" id="IPR021255">
    <property type="entry name" value="DUF2807"/>
</dbReference>
<dbReference type="RefSeq" id="WP_160908934.1">
    <property type="nucleotide sequence ID" value="NZ_WVHS01000007.1"/>
</dbReference>
<feature type="domain" description="Putative auto-transporter adhesin head GIN" evidence="1">
    <location>
        <begin position="107"/>
        <end position="230"/>
    </location>
</feature>
<dbReference type="EMBL" id="WVHS01000007">
    <property type="protein sequence ID" value="MXV17928.1"/>
    <property type="molecule type" value="Genomic_DNA"/>
</dbReference>
<name>A0A7K1Y492_9SPHI</name>
<evidence type="ECO:0000313" key="2">
    <source>
        <dbReference type="EMBL" id="MXV17928.1"/>
    </source>
</evidence>
<keyword evidence="3" id="KW-1185">Reference proteome</keyword>
<organism evidence="2 3">
    <name type="scientific">Hufsiella ginkgonis</name>
    <dbReference type="NCBI Taxonomy" id="2695274"/>
    <lineage>
        <taxon>Bacteria</taxon>
        <taxon>Pseudomonadati</taxon>
        <taxon>Bacteroidota</taxon>
        <taxon>Sphingobacteriia</taxon>
        <taxon>Sphingobacteriales</taxon>
        <taxon>Sphingobacteriaceae</taxon>
        <taxon>Hufsiella</taxon>
    </lineage>
</organism>
<evidence type="ECO:0000259" key="1">
    <source>
        <dbReference type="Pfam" id="PF10988"/>
    </source>
</evidence>
<evidence type="ECO:0000313" key="3">
    <source>
        <dbReference type="Proteomes" id="UP000451233"/>
    </source>
</evidence>
<gene>
    <name evidence="2" type="ORF">GS398_21710</name>
</gene>
<proteinExistence type="predicted"/>
<dbReference type="Proteomes" id="UP000451233">
    <property type="component" value="Unassembled WGS sequence"/>
</dbReference>
<accession>A0A7K1Y492</accession>